<reference evidence="2" key="1">
    <citation type="submission" date="2022-02" db="EMBL/GenBank/DDBJ databases">
        <authorList>
            <person name="Henning P.M."/>
            <person name="McCubbin A.G."/>
            <person name="Shore J.S."/>
        </authorList>
    </citation>
    <scope>NUCLEOTIDE SEQUENCE</scope>
    <source>
        <strain evidence="2">F60SS</strain>
        <tissue evidence="2">Leaves</tissue>
    </source>
</reference>
<dbReference type="PANTHER" id="PTHR21600:SF87">
    <property type="entry name" value="RNA PSEUDOURIDYLATE SYNTHASE DOMAIN-CONTAINING PROTEIN 1"/>
    <property type="match status" value="1"/>
</dbReference>
<dbReference type="Proteomes" id="UP001141552">
    <property type="component" value="Unassembled WGS sequence"/>
</dbReference>
<reference evidence="2" key="2">
    <citation type="journal article" date="2023" name="Plants (Basel)">
        <title>Annotation of the Turnera subulata (Passifloraceae) Draft Genome Reveals the S-Locus Evolved after the Divergence of Turneroideae from Passifloroideae in a Stepwise Manner.</title>
        <authorList>
            <person name="Henning P.M."/>
            <person name="Roalson E.H."/>
            <person name="Mir W."/>
            <person name="McCubbin A.G."/>
            <person name="Shore J.S."/>
        </authorList>
    </citation>
    <scope>NUCLEOTIDE SEQUENCE</scope>
    <source>
        <strain evidence="2">F60SS</strain>
    </source>
</reference>
<protein>
    <recommendedName>
        <fullName evidence="4">Pseudouridine synthase RsuA/RluA-like domain-containing protein</fullName>
    </recommendedName>
</protein>
<evidence type="ECO:0000256" key="1">
    <source>
        <dbReference type="ARBA" id="ARBA00010876"/>
    </source>
</evidence>
<evidence type="ECO:0000313" key="3">
    <source>
        <dbReference type="Proteomes" id="UP001141552"/>
    </source>
</evidence>
<comment type="caution">
    <text evidence="2">The sequence shown here is derived from an EMBL/GenBank/DDBJ whole genome shotgun (WGS) entry which is preliminary data.</text>
</comment>
<dbReference type="GO" id="GO:0003723">
    <property type="term" value="F:RNA binding"/>
    <property type="evidence" value="ECO:0007669"/>
    <property type="project" value="InterPro"/>
</dbReference>
<proteinExistence type="inferred from homology"/>
<dbReference type="SUPFAM" id="SSF55120">
    <property type="entry name" value="Pseudouridine synthase"/>
    <property type="match status" value="1"/>
</dbReference>
<dbReference type="EMBL" id="JAKUCV010006546">
    <property type="protein sequence ID" value="KAJ4826918.1"/>
    <property type="molecule type" value="Genomic_DNA"/>
</dbReference>
<accession>A0A9Q0J3C0</accession>
<gene>
    <name evidence="2" type="ORF">Tsubulata_030420</name>
</gene>
<evidence type="ECO:0008006" key="4">
    <source>
        <dbReference type="Google" id="ProtNLM"/>
    </source>
</evidence>
<dbReference type="GO" id="GO:0000455">
    <property type="term" value="P:enzyme-directed rRNA pseudouridine synthesis"/>
    <property type="evidence" value="ECO:0007669"/>
    <property type="project" value="TreeGrafter"/>
</dbReference>
<sequence>MPNLVRFSLTIHGTLLNQIRAHAKYIGIPLLGDEVYGGTRSMALSLLRSRTPASYHSQASHLLSKLERPCLHAVALGFTHPWTGNKVHFSSLPPPDFTEILRQLREMGTEKLLSQSLPWFLWV</sequence>
<comment type="similarity">
    <text evidence="1">Belongs to the pseudouridine synthase RluA family.</text>
</comment>
<organism evidence="2 3">
    <name type="scientific">Turnera subulata</name>
    <dbReference type="NCBI Taxonomy" id="218843"/>
    <lineage>
        <taxon>Eukaryota</taxon>
        <taxon>Viridiplantae</taxon>
        <taxon>Streptophyta</taxon>
        <taxon>Embryophyta</taxon>
        <taxon>Tracheophyta</taxon>
        <taxon>Spermatophyta</taxon>
        <taxon>Magnoliopsida</taxon>
        <taxon>eudicotyledons</taxon>
        <taxon>Gunneridae</taxon>
        <taxon>Pentapetalae</taxon>
        <taxon>rosids</taxon>
        <taxon>fabids</taxon>
        <taxon>Malpighiales</taxon>
        <taxon>Passifloraceae</taxon>
        <taxon>Turnera</taxon>
    </lineage>
</organism>
<keyword evidence="3" id="KW-1185">Reference proteome</keyword>
<dbReference type="Gene3D" id="3.30.2350.10">
    <property type="entry name" value="Pseudouridine synthase"/>
    <property type="match status" value="1"/>
</dbReference>
<dbReference type="GO" id="GO:0009982">
    <property type="term" value="F:pseudouridine synthase activity"/>
    <property type="evidence" value="ECO:0007669"/>
    <property type="project" value="InterPro"/>
</dbReference>
<dbReference type="OrthoDB" id="418349at2759"/>
<dbReference type="InterPro" id="IPR020103">
    <property type="entry name" value="PsdUridine_synth_cat_dom_sf"/>
</dbReference>
<dbReference type="AlphaFoldDB" id="A0A9Q0J3C0"/>
<dbReference type="PANTHER" id="PTHR21600">
    <property type="entry name" value="MITOCHONDRIAL RNA PSEUDOURIDINE SYNTHASE"/>
    <property type="match status" value="1"/>
</dbReference>
<dbReference type="InterPro" id="IPR050188">
    <property type="entry name" value="RluA_PseudoU_synthase"/>
</dbReference>
<name>A0A9Q0J3C0_9ROSI</name>
<evidence type="ECO:0000313" key="2">
    <source>
        <dbReference type="EMBL" id="KAJ4826918.1"/>
    </source>
</evidence>